<gene>
    <name evidence="8" type="ORF">N7458_008057</name>
</gene>
<reference evidence="8" key="1">
    <citation type="submission" date="2022-12" db="EMBL/GenBank/DDBJ databases">
        <authorList>
            <person name="Petersen C."/>
        </authorList>
    </citation>
    <scope>NUCLEOTIDE SEQUENCE</scope>
    <source>
        <strain evidence="8">IBT 16125</strain>
    </source>
</reference>
<comment type="catalytic activity">
    <reaction evidence="5">
        <text>a di-trans,poly-cis-dolichal + NADP(+) = a di-trans,poly-cis-polyprenal + NADPH + H(+)</text>
        <dbReference type="Rhea" id="RHEA:80727"/>
        <dbReference type="Rhea" id="RHEA-COMP:19536"/>
        <dbReference type="Rhea" id="RHEA-COMP:19537"/>
        <dbReference type="ChEBI" id="CHEBI:15378"/>
        <dbReference type="ChEBI" id="CHEBI:57783"/>
        <dbReference type="ChEBI" id="CHEBI:58349"/>
        <dbReference type="ChEBI" id="CHEBI:231623"/>
        <dbReference type="ChEBI" id="CHEBI:231637"/>
        <dbReference type="EC" id="1.3.1.94"/>
    </reaction>
    <physiologicalReaction direction="right-to-left" evidence="5">
        <dbReference type="Rhea" id="RHEA:80729"/>
    </physiologicalReaction>
</comment>
<dbReference type="AlphaFoldDB" id="A0AAD6C419"/>
<proteinExistence type="inferred from homology"/>
<comment type="function">
    <text evidence="5">Plays a key role in early steps of protein N-linked glycosylation by being involved in the conversion of polyprenol into dolichol. Acts as a polyprenal reductase that mediates the reduction of polyprenal into dolichal in a NADP-dependent mechanism. Dolichols are required for the synthesis of dolichol-linked monosaccharides and the oligosaccharide precursor used for N-glycosylation.</text>
</comment>
<organism evidence="8 9">
    <name type="scientific">Penicillium daleae</name>
    <dbReference type="NCBI Taxonomy" id="63821"/>
    <lineage>
        <taxon>Eukaryota</taxon>
        <taxon>Fungi</taxon>
        <taxon>Dikarya</taxon>
        <taxon>Ascomycota</taxon>
        <taxon>Pezizomycotina</taxon>
        <taxon>Eurotiomycetes</taxon>
        <taxon>Eurotiomycetidae</taxon>
        <taxon>Eurotiales</taxon>
        <taxon>Aspergillaceae</taxon>
        <taxon>Penicillium</taxon>
    </lineage>
</organism>
<keyword evidence="5" id="KW-0256">Endoplasmic reticulum</keyword>
<dbReference type="InterPro" id="IPR001104">
    <property type="entry name" value="3-oxo-5_a-steroid_4-DH_C"/>
</dbReference>
<feature type="transmembrane region" description="Helical" evidence="5">
    <location>
        <begin position="136"/>
        <end position="153"/>
    </location>
</feature>
<accession>A0AAD6C419</accession>
<evidence type="ECO:0000256" key="2">
    <source>
        <dbReference type="ARBA" id="ARBA00022692"/>
    </source>
</evidence>
<keyword evidence="3 5" id="KW-1133">Transmembrane helix</keyword>
<dbReference type="PANTHER" id="PTHR14624:SF0">
    <property type="entry name" value="POLYPRENOL REDUCTASE"/>
    <property type="match status" value="1"/>
</dbReference>
<dbReference type="GO" id="GO:0102389">
    <property type="term" value="F:polyprenol reductase activity"/>
    <property type="evidence" value="ECO:0007669"/>
    <property type="project" value="UniProtKB-UniRule"/>
</dbReference>
<feature type="domain" description="3-oxo-5-alpha-steroid 4-dehydrogenase C-terminal" evidence="7">
    <location>
        <begin position="194"/>
        <end position="327"/>
    </location>
</feature>
<dbReference type="Proteomes" id="UP001213681">
    <property type="component" value="Unassembled WGS sequence"/>
</dbReference>
<keyword evidence="2 5" id="KW-0812">Transmembrane</keyword>
<dbReference type="EMBL" id="JAPVEA010000007">
    <property type="protein sequence ID" value="KAJ5444185.1"/>
    <property type="molecule type" value="Genomic_DNA"/>
</dbReference>
<protein>
    <recommendedName>
        <fullName evidence="5">Polyprenal reductase</fullName>
        <ecNumber evidence="5">1.3.1.94</ecNumber>
    </recommendedName>
</protein>
<dbReference type="InterPro" id="IPR039698">
    <property type="entry name" value="Dfg10/SRD5A3"/>
</dbReference>
<dbReference type="GO" id="GO:0160198">
    <property type="term" value="F:polyprenal reductase activity"/>
    <property type="evidence" value="ECO:0007669"/>
    <property type="project" value="UniProtKB-EC"/>
</dbReference>
<evidence type="ECO:0000256" key="1">
    <source>
        <dbReference type="ARBA" id="ARBA00004127"/>
    </source>
</evidence>
<feature type="transmembrane region" description="Helical" evidence="5">
    <location>
        <begin position="21"/>
        <end position="42"/>
    </location>
</feature>
<dbReference type="GO" id="GO:0016095">
    <property type="term" value="P:polyprenol catabolic process"/>
    <property type="evidence" value="ECO:0007669"/>
    <property type="project" value="UniProtKB-UniRule"/>
</dbReference>
<keyword evidence="4 5" id="KW-0472">Membrane</keyword>
<feature type="region of interest" description="Disordered" evidence="6">
    <location>
        <begin position="56"/>
        <end position="76"/>
    </location>
</feature>
<comment type="pathway">
    <text evidence="5">Protein modification; protein glycosylation.</text>
</comment>
<dbReference type="PROSITE" id="PS50244">
    <property type="entry name" value="S5A_REDUCTASE"/>
    <property type="match status" value="1"/>
</dbReference>
<comment type="similarity">
    <text evidence="5">Belongs to the steroid 5-alpha reductase family. Polyprenal reductase subfamily.</text>
</comment>
<reference evidence="8" key="2">
    <citation type="journal article" date="2023" name="IMA Fungus">
        <title>Comparative genomic study of the Penicillium genus elucidates a diverse pangenome and 15 lateral gene transfer events.</title>
        <authorList>
            <person name="Petersen C."/>
            <person name="Sorensen T."/>
            <person name="Nielsen M.R."/>
            <person name="Sondergaard T.E."/>
            <person name="Sorensen J.L."/>
            <person name="Fitzpatrick D.A."/>
            <person name="Frisvad J.C."/>
            <person name="Nielsen K.L."/>
        </authorList>
    </citation>
    <scope>NUCLEOTIDE SEQUENCE</scope>
    <source>
        <strain evidence="8">IBT 16125</strain>
    </source>
</reference>
<comment type="subcellular location">
    <subcellularLocation>
        <location evidence="1">Endomembrane system</location>
        <topology evidence="1">Multi-pass membrane protein</topology>
    </subcellularLocation>
    <subcellularLocation>
        <location evidence="5">Endoplasmic reticulum membrane</location>
    </subcellularLocation>
</comment>
<sequence>MDLLTHVDTAMEAAQMDAIDALRAFFLLAAATTVSVSIPSALRDRFLRYGPRATATGSEPVAGSRPATQAQAQPRSSGSGLLDYLATWQVPHSYFAQFYVASVASSVFWAMQLCWRGPVFEAIASRVSEEHLKQSMSLTQVLICWVLLAIQGLRRLWESFAFAKPSLSKMGFAHWLLGLGFYLAAGIAIWIEGSGAIRTRSLTLADLQITNAPTVRTFLCVPLFLIASGLQHDCHHFLFSLKKYTLPDHPLFCGIVCPHYGAECLIYLSLTYLAAPPGQVVNKTMLSCLAFIAVNLGLTAQNTKTWYMQKFGREAVQDRWLIIPYIY</sequence>
<evidence type="ECO:0000256" key="6">
    <source>
        <dbReference type="SAM" id="MobiDB-lite"/>
    </source>
</evidence>
<name>A0AAD6C419_9EURO</name>
<evidence type="ECO:0000256" key="3">
    <source>
        <dbReference type="ARBA" id="ARBA00022989"/>
    </source>
</evidence>
<feature type="transmembrane region" description="Helical" evidence="5">
    <location>
        <begin position="94"/>
        <end position="115"/>
    </location>
</feature>
<evidence type="ECO:0000256" key="4">
    <source>
        <dbReference type="ARBA" id="ARBA00023136"/>
    </source>
</evidence>
<feature type="compositionally biased region" description="Polar residues" evidence="6">
    <location>
        <begin position="66"/>
        <end position="76"/>
    </location>
</feature>
<dbReference type="GO" id="GO:0006488">
    <property type="term" value="P:dolichol-linked oligosaccharide biosynthetic process"/>
    <property type="evidence" value="ECO:0007669"/>
    <property type="project" value="UniProtKB-UniRule"/>
</dbReference>
<dbReference type="GO" id="GO:0003865">
    <property type="term" value="F:3-oxo-5-alpha-steroid 4-dehydrogenase activity"/>
    <property type="evidence" value="ECO:0007669"/>
    <property type="project" value="TreeGrafter"/>
</dbReference>
<dbReference type="RefSeq" id="XP_056764265.1">
    <property type="nucleotide sequence ID" value="XM_056911439.1"/>
</dbReference>
<dbReference type="PANTHER" id="PTHR14624">
    <property type="entry name" value="DFG10 PROTEIN"/>
    <property type="match status" value="1"/>
</dbReference>
<evidence type="ECO:0000256" key="5">
    <source>
        <dbReference type="RuleBase" id="RU367081"/>
    </source>
</evidence>
<evidence type="ECO:0000313" key="9">
    <source>
        <dbReference type="Proteomes" id="UP001213681"/>
    </source>
</evidence>
<keyword evidence="5" id="KW-0521">NADP</keyword>
<keyword evidence="5" id="KW-0560">Oxidoreductase</keyword>
<keyword evidence="9" id="KW-1185">Reference proteome</keyword>
<dbReference type="Pfam" id="PF02544">
    <property type="entry name" value="Steroid_dh"/>
    <property type="match status" value="1"/>
</dbReference>
<dbReference type="GO" id="GO:0005789">
    <property type="term" value="C:endoplasmic reticulum membrane"/>
    <property type="evidence" value="ECO:0007669"/>
    <property type="project" value="UniProtKB-SubCell"/>
</dbReference>
<evidence type="ECO:0000259" key="7">
    <source>
        <dbReference type="Pfam" id="PF02544"/>
    </source>
</evidence>
<dbReference type="GeneID" id="81601682"/>
<dbReference type="EC" id="1.3.1.94" evidence="5"/>
<feature type="transmembrane region" description="Helical" evidence="5">
    <location>
        <begin position="173"/>
        <end position="191"/>
    </location>
</feature>
<comment type="caution">
    <text evidence="8">The sequence shown here is derived from an EMBL/GenBank/DDBJ whole genome shotgun (WGS) entry which is preliminary data.</text>
</comment>
<evidence type="ECO:0000313" key="8">
    <source>
        <dbReference type="EMBL" id="KAJ5444185.1"/>
    </source>
</evidence>